<gene>
    <name evidence="2" type="ORF">C2L71_09995</name>
</gene>
<feature type="region of interest" description="Disordered" evidence="1">
    <location>
        <begin position="1"/>
        <end position="52"/>
    </location>
</feature>
<evidence type="ECO:0000313" key="2">
    <source>
        <dbReference type="EMBL" id="PNV66983.1"/>
    </source>
</evidence>
<keyword evidence="3" id="KW-1185">Reference proteome</keyword>
<reference evidence="3" key="1">
    <citation type="submission" date="2018-01" db="EMBL/GenBank/DDBJ databases">
        <title>Rubneribacter badeniensis gen. nov., sp. nov., and Colonibacter rubneri, gen. nov., sp. nov., WGS of new members of the Eggerthellaceae.</title>
        <authorList>
            <person name="Danylec N."/>
            <person name="Stoll D.A."/>
            <person name="Doetsch A."/>
            <person name="Kulling S.E."/>
            <person name="Huch M."/>
        </authorList>
    </citation>
    <scope>NUCLEOTIDE SEQUENCE [LARGE SCALE GENOMIC DNA]</scope>
    <source>
        <strain evidence="3">ResAG-96</strain>
    </source>
</reference>
<dbReference type="EMBL" id="PPEK01000014">
    <property type="protein sequence ID" value="PNV66983.1"/>
    <property type="molecule type" value="Genomic_DNA"/>
</dbReference>
<sequence length="87" mass="10025">MRPPARRRTAPRRPPAPMPPLRPRSTKAPRPARPPRPYRWCPKRPRQSSARSCRTALCTASWTMANPSRSWDGAARLLRATWPCPTW</sequence>
<dbReference type="AlphaFoldDB" id="A0A2K2U9I2"/>
<dbReference type="Proteomes" id="UP000236197">
    <property type="component" value="Unassembled WGS sequence"/>
</dbReference>
<accession>A0A2K2U9I2</accession>
<name>A0A2K2U9I2_9ACTN</name>
<feature type="compositionally biased region" description="Pro residues" evidence="1">
    <location>
        <begin position="12"/>
        <end position="22"/>
    </location>
</feature>
<evidence type="ECO:0000313" key="3">
    <source>
        <dbReference type="Proteomes" id="UP000236197"/>
    </source>
</evidence>
<proteinExistence type="predicted"/>
<comment type="caution">
    <text evidence="2">The sequence shown here is derived from an EMBL/GenBank/DDBJ whole genome shotgun (WGS) entry which is preliminary data.</text>
</comment>
<feature type="compositionally biased region" description="Basic residues" evidence="1">
    <location>
        <begin position="1"/>
        <end position="11"/>
    </location>
</feature>
<protein>
    <submittedName>
        <fullName evidence="2">Uncharacterized protein</fullName>
    </submittedName>
</protein>
<evidence type="ECO:0000256" key="1">
    <source>
        <dbReference type="SAM" id="MobiDB-lite"/>
    </source>
</evidence>
<organism evidence="2 3">
    <name type="scientific">Enteroscipio rubneri</name>
    <dbReference type="NCBI Taxonomy" id="2070686"/>
    <lineage>
        <taxon>Bacteria</taxon>
        <taxon>Bacillati</taxon>
        <taxon>Actinomycetota</taxon>
        <taxon>Coriobacteriia</taxon>
        <taxon>Eggerthellales</taxon>
        <taxon>Eggerthellaceae</taxon>
        <taxon>Enteroscipio</taxon>
    </lineage>
</organism>